<name>A0A371Z503_9PROT</name>
<keyword evidence="3" id="KW-1185">Reference proteome</keyword>
<feature type="compositionally biased region" description="Polar residues" evidence="1">
    <location>
        <begin position="13"/>
        <end position="22"/>
    </location>
</feature>
<sequence>MADTTAAALASHMRTSATQVTQAVHRATQPENVASNSLNVASKSVDGSKSSMQFDATGQIVPSGHSEKKSSATQSFVNLLA</sequence>
<dbReference type="EMBL" id="QUWV01000001">
    <property type="protein sequence ID" value="RFD21560.1"/>
    <property type="molecule type" value="Genomic_DNA"/>
</dbReference>
<evidence type="ECO:0000313" key="3">
    <source>
        <dbReference type="Proteomes" id="UP000262371"/>
    </source>
</evidence>
<feature type="region of interest" description="Disordered" evidence="1">
    <location>
        <begin position="1"/>
        <end position="81"/>
    </location>
</feature>
<evidence type="ECO:0000313" key="2">
    <source>
        <dbReference type="EMBL" id="RFD21560.1"/>
    </source>
</evidence>
<evidence type="ECO:0000256" key="1">
    <source>
        <dbReference type="SAM" id="MobiDB-lite"/>
    </source>
</evidence>
<dbReference type="Proteomes" id="UP000262371">
    <property type="component" value="Unassembled WGS sequence"/>
</dbReference>
<protein>
    <submittedName>
        <fullName evidence="2">Uncharacterized protein</fullName>
    </submittedName>
</protein>
<accession>A0A371Z503</accession>
<proteinExistence type="predicted"/>
<comment type="caution">
    <text evidence="2">The sequence shown here is derived from an EMBL/GenBank/DDBJ whole genome shotgun (WGS) entry which is preliminary data.</text>
</comment>
<feature type="compositionally biased region" description="Polar residues" evidence="1">
    <location>
        <begin position="71"/>
        <end position="81"/>
    </location>
</feature>
<organism evidence="2 3">
    <name type="scientific">Komagataeibacter melaceti</name>
    <dbReference type="NCBI Taxonomy" id="2766577"/>
    <lineage>
        <taxon>Bacteria</taxon>
        <taxon>Pseudomonadati</taxon>
        <taxon>Pseudomonadota</taxon>
        <taxon>Alphaproteobacteria</taxon>
        <taxon>Acetobacterales</taxon>
        <taxon>Acetobacteraceae</taxon>
        <taxon>Komagataeibacter</taxon>
    </lineage>
</organism>
<feature type="compositionally biased region" description="Polar residues" evidence="1">
    <location>
        <begin position="29"/>
        <end position="56"/>
    </location>
</feature>
<dbReference type="OrthoDB" id="7219989at2"/>
<dbReference type="AlphaFoldDB" id="A0A371Z503"/>
<gene>
    <name evidence="2" type="ORF">DY926_00200</name>
</gene>
<reference evidence="2 3" key="1">
    <citation type="submission" date="2018-08" db="EMBL/GenBank/DDBJ databases">
        <title>Komagataeibacter sp. AV 382.</title>
        <authorList>
            <person name="Skraban J."/>
            <person name="Trcek J."/>
        </authorList>
    </citation>
    <scope>NUCLEOTIDE SEQUENCE [LARGE SCALE GENOMIC DNA]</scope>
    <source>
        <strain evidence="2 3">AV 382</strain>
    </source>
</reference>
<dbReference type="RefSeq" id="WP_116701525.1">
    <property type="nucleotide sequence ID" value="NZ_QUWV01000001.1"/>
</dbReference>